<dbReference type="InterPro" id="IPR019960">
    <property type="entry name" value="T1SS_VCA0849"/>
</dbReference>
<dbReference type="InterPro" id="IPR018511">
    <property type="entry name" value="Hemolysin-typ_Ca-bd_CS"/>
</dbReference>
<keyword evidence="3" id="KW-1185">Reference proteome</keyword>
<dbReference type="Gene3D" id="2.150.10.10">
    <property type="entry name" value="Serralysin-like metalloprotease, C-terminal"/>
    <property type="match status" value="1"/>
</dbReference>
<dbReference type="SUPFAM" id="SSF51120">
    <property type="entry name" value="beta-Roll"/>
    <property type="match status" value="1"/>
</dbReference>
<name>A0A0J8XV15_9GAMM</name>
<keyword evidence="1" id="KW-0106">Calcium</keyword>
<dbReference type="OrthoDB" id="5649378at2"/>
<dbReference type="GO" id="GO:0005509">
    <property type="term" value="F:calcium ion binding"/>
    <property type="evidence" value="ECO:0007669"/>
    <property type="project" value="InterPro"/>
</dbReference>
<dbReference type="InterPro" id="IPR019959">
    <property type="entry name" value="T1SS-143_rpt-cont_dom"/>
</dbReference>
<dbReference type="NCBIfam" id="TIGR03661">
    <property type="entry name" value="T1SS_VCA0849"/>
    <property type="match status" value="1"/>
</dbReference>
<evidence type="ECO:0000256" key="1">
    <source>
        <dbReference type="ARBA" id="ARBA00022837"/>
    </source>
</evidence>
<protein>
    <submittedName>
        <fullName evidence="2">Type I secretion C-terminal target domain-containing protein</fullName>
    </submittedName>
</protein>
<dbReference type="InterPro" id="IPR001343">
    <property type="entry name" value="Hemolysn_Ca-bd"/>
</dbReference>
<dbReference type="NCBIfam" id="NF033682">
    <property type="entry name" value="retention_LapA"/>
    <property type="match status" value="1"/>
</dbReference>
<evidence type="ECO:0000313" key="3">
    <source>
        <dbReference type="Proteomes" id="UP000240481"/>
    </source>
</evidence>
<evidence type="ECO:0000313" key="2">
    <source>
        <dbReference type="EMBL" id="PSW23127.1"/>
    </source>
</evidence>
<sequence length="3041" mass="316564">MHQVEVGQAAVVESVEGTAFLLTANDQAILIEAGMVLKVGQVIVTDDGAQVLVFINGDLVTVDANCAACLSPTSTADTSTNSLIQQNTQAVSQSSSLALTSPDDAQGVDIAAIQAAILAGQDPTTILDAPAAGNDDGSANDGFVAIDYNYLSTLAMAGYDTAFQRFPNQDDDDEKPFILAAGGQSVSIVLTEGDLQPLTYPVDAQQSVLIQSGSLPLEPSSVVFEAASVAQIISALSQTVTANGQSVSFVYNLADNEIVGTSSEGVVVIFGLNAQTLGTDLVVSLTVEQRLPIDHIVANNGLVSVDGEQLNVTFSVQAFDGGGNAMLAPVTMNAVLNDGEFPALATDPGVELQEQNDPQTINGQVPLDVGSDFIERVDFAADQPPLVGLTSNGFATQFSVVGDTILVTRADDPNIEVLQIVITTTGAYSVTLSQPFDQDPITDVTVLALGVTVTDKDGDTSNVENVNIKILDGADPDGGNKGRIQVVEGDLDSTVTVEQYPVSNSDSFVIKAGVDRMVPESLILDPAFEQTLIQELNSLTSSRQAITFTTSQAATGEITLTGRLASGEEVLSVVMTPIQDGQNILISNTMIQRLPLDHLSQSQTLLTVTDQQLEFKIPLQAQNSDGDFLGQPAVLTVASTDGEAPAFVEDQGSVITEVGTIDDGQIEINLGSDVMQSVSFLSSQPSVENLTSHGFATDFSVSANVLTVFLASDPSQTVLTVTLATDGSYTLVQSQALDQINAEDTTELVLGVTGQDSDNDVTAPNGELIITINDGLDPSGAFTTQDSADLREGSLSIPTGQAGGYPATDTASFTFAAGVDRLDPSSITIDPTQLAALIAELTADVLSAGQALSYSFDATTNTLIGELAGQTLLVITFSAVNVTGVSAGVNAGAEDVRVSLTMTQNAPLDHNINGNSQGLVQVTGEQITINLPLQIQDTDGDDLTTTALVELVLRDGDNPVINSPAPAAVLESDIDGNADNHQGSTPSGVGNIDASLFTVTTGSDEVVTFVINTASFNQRNPTLTSDGALIELQDAGSGVYQGVVAGAGQGGADKVVFEYVLQPTGSYTFTLLGALDHSVQGADTLVVLLPIQAQDQDGDLSDIVNLSVVVTDDVANGRDISFSVTEGGGVTNRVNLLPAAREGADDASVTSVFDQGQEIVLTGTGFNSIPIHDDRGVLLGQLRIRGNGRVEFIVEPNIDHDSATLTHQIPYKVTDGDGDIALSTITLNIADQSPIVIIEITPLQTFEDVGRVPDPDESIIDPPTGQPVFMQVSVGDADRGERIGEVLIQVPTTENGDFYHDGVKLDKTPDGQFYIVPVAAFTTSDGIVYDMNNVSFLPTADFSTINGDLNFAVQVTVDTDDVPHPPIPATFTVSVLGIADIPTWDFDQTELHYTGREDEANIALQLTADLNDTDGSETLFYIVEIQPDANGVINGTLVGSGLVSTGPNQWRIAAANIDSVQVNPNDNYSGDIRLTAIAQSEELAVFDVQNADSVAIEIVVNVLPVADSAVLKVTRIESNEDVRIALGNFITLSDTDDTDGSETRFILVSGLPVASKVFIDDVEQAPNADGKYEVPIDQLSLLTFQPTPESNLNFELTIEGKVVDTAVITDVAGDPQTVQDVFITPAKQLEVALTGVADVPDFVVADDPDGSLDPGDWQKLPTELGVETLILEDGTATLNFDIVSGEDALKQPSDNSETLTLVISNIPAGVQIFDATGNPQTLTFVGNDASGNPMYEVNLSSLQSISVVPPLHSTTDIELKATLVTTEDDGDQLTSEGVIKINIAPVIDAVDFTKTTSNGALEDTTINIDWQPAADEGFIDNQEQIVGFSIDAIPSDYSLLIDGVVLTPQAGGAIVLTAAQISALQAGSQLQLQAPQDSDRDLTLTTRLTIEQTDPDGEPTATKEIIGSLVVDIRAVVEPDGVLQVEDSTGAAVSNLQSSTQGVIDLSNGANSQGQLNFVEDDAPTPQDSSDEIVRKVVISFPTTDSNGDPLPEGFVVVGGFHDGEGNWVVPESQLNNIQIVAPSGYTGTFDLTISAQVQDQGDSNAATGIPEGDISSRVRFDDVLTLDFSPNTSVNTNQAGTIVINNAVITGDEDRTVNLGVQLGNIVSVAVDGNQTNDVFSLVIQASDLPSGVTIGGTEFDFVNGEYVIQVPVDPTTGDVILTSVTLNLAEDFAGDFDFPVRLVTTDITSGDVNTENLTLQVRVAPIVDVPNEGNPELNINVVQTAGLDADKQPISKTGNPEAILTDGAYEDGIITLALAATLADISTSLDEGLESVDQATLSVDAALGAFLVTNPDGSVTPTQSITVGSSELNAIQFQPFEDYSGPVSVAVDAVVIDNVTYDLTAPATAADSGNVITNIQFDVIPVNDDVQFSGTDQVIVGEEEQAGGISLGAVAFQLDDIDGSESMVSVLLTNVPDGFLIGSPARNLGGGEWKVTVPANSTSFDLSGVNLIPPKDFSGDVELGITVFTKEDLLSEVAEKSTTVNVTVTPIGDRVDSDITTTYQGTESASITLELNVEARDKQDSVNPPVSNITENPPESLLVTISNVPDSSTFEVPTNGTAVNLGGGVWQFEIASTQLNSLVFNPVNANGEIVLAVNIRGVDNGVAAEDSLATNQTLTLNVTAENDAPINVVPTGPLSADEDLPLTISNIVITDVDARENNGDITVALNVNSGLLTLLDTTDIIVTGQGTGSLQITGQIDAINTALAVGLSYQGNPDFHGNDTLTVFTNDNGNTGIPGPLTDTKTVDITVQPKPDIPTLTLNRPQTATITAATATLIPLLGLMAAVANPAPDELTIVVSGLNGGVLVNSSGTPLGTSIDANSTRLTPAELTDLHISGLSAGSTALSVQAQSTVAGETEVSANTIDINITVEASDDLAVGATASSDGNLVIGGDEPETLTGGSGSDILEATGGNDILIGGLGDDILTGGSGDDLFLWRSEDIAAHTDEITDFELNSDQLDISQILDDQNSDGLGLDDLLASITASGDNSALSLDVNTSGGGTQVINLSSVGLSDLGLASGATSEDIITQLFNQQAFKLD</sequence>
<dbReference type="PROSITE" id="PS00330">
    <property type="entry name" value="HEMOLYSIN_CALCIUM"/>
    <property type="match status" value="2"/>
</dbReference>
<dbReference type="Proteomes" id="UP000240481">
    <property type="component" value="Unassembled WGS sequence"/>
</dbReference>
<comment type="caution">
    <text evidence="2">The sequence shown here is derived from an EMBL/GenBank/DDBJ whole genome shotgun (WGS) entry which is preliminary data.</text>
</comment>
<organism evidence="2 3">
    <name type="scientific">Photobacterium swingsii</name>
    <dbReference type="NCBI Taxonomy" id="680026"/>
    <lineage>
        <taxon>Bacteria</taxon>
        <taxon>Pseudomonadati</taxon>
        <taxon>Pseudomonadota</taxon>
        <taxon>Gammaproteobacteria</taxon>
        <taxon>Vibrionales</taxon>
        <taxon>Vibrionaceae</taxon>
        <taxon>Photobacterium</taxon>
    </lineage>
</organism>
<dbReference type="InterPro" id="IPR047777">
    <property type="entry name" value="LapA-like_RM"/>
</dbReference>
<dbReference type="EMBL" id="PYLZ01000009">
    <property type="protein sequence ID" value="PSW23127.1"/>
    <property type="molecule type" value="Genomic_DNA"/>
</dbReference>
<accession>A0A0J8XV15</accession>
<proteinExistence type="predicted"/>
<dbReference type="Pfam" id="PF00353">
    <property type="entry name" value="HemolysinCabind"/>
    <property type="match status" value="1"/>
</dbReference>
<reference evidence="2 3" key="1">
    <citation type="submission" date="2018-01" db="EMBL/GenBank/DDBJ databases">
        <title>Whole genome sequencing of Histamine producing bacteria.</title>
        <authorList>
            <person name="Butler K."/>
        </authorList>
    </citation>
    <scope>NUCLEOTIDE SEQUENCE [LARGE SCALE GENOMIC DNA]</scope>
    <source>
        <strain evidence="2 3">DSM 24669</strain>
    </source>
</reference>
<dbReference type="InterPro" id="IPR011049">
    <property type="entry name" value="Serralysin-like_metalloprot_C"/>
</dbReference>
<dbReference type="STRING" id="680026.AB733_18935"/>
<dbReference type="NCBIfam" id="TIGR03660">
    <property type="entry name" value="T1SS_rpt_143"/>
    <property type="match status" value="1"/>
</dbReference>
<gene>
    <name evidence="2" type="ORF">C9I94_15985</name>
</gene>
<dbReference type="RefSeq" id="WP_048900189.1">
    <property type="nucleotide sequence ID" value="NZ_AP024852.1"/>
</dbReference>